<reference evidence="4" key="1">
    <citation type="submission" date="2025-08" db="UniProtKB">
        <authorList>
            <consortium name="RefSeq"/>
        </authorList>
    </citation>
    <scope>IDENTIFICATION</scope>
</reference>
<protein>
    <submittedName>
        <fullName evidence="4">Uncharacterized protein LOC106062323</fullName>
    </submittedName>
</protein>
<dbReference type="InterPro" id="IPR016186">
    <property type="entry name" value="C-type_lectin-like/link_sf"/>
</dbReference>
<dbReference type="GeneID" id="106062323"/>
<accession>A0A9U8E788</accession>
<sequence>MKLNSVPVSSILIVCYSLMLSHSVLAQNVLVTAEPRSILKGLTESLFINCTFNKSDDSSLVSLKVSRALNSETIGQGYEELASVNSFSAPSLGNQSHENFTAAWSLAATGSSFLTLTWNRSLDIKQGAYKCDAEVLNITGQPYVVSNTAYVSGVSQESQMLVDEILKLREENKFRDAEFQSYKELVSSFIASWNRKMNQIQSSIFIESLEFNGSIYQLSRANVFDNTGIAKAVCEIFESRLTEIESSEELEFVQGFVKNNTDMFYSYYIVIGGINEGGVNGTWVSPYSNSPLGYLKWAAGYPAKNTYDTCLALWAAVGWDMVNVNCFTEPVDAPKKILCKHLVQK</sequence>
<name>A0A9U8E788_BIOGL</name>
<feature type="chain" id="PRO_5040826371" evidence="1">
    <location>
        <begin position="27"/>
        <end position="345"/>
    </location>
</feature>
<dbReference type="SUPFAM" id="SSF56436">
    <property type="entry name" value="C-type lectin-like"/>
    <property type="match status" value="1"/>
</dbReference>
<dbReference type="CDD" id="cd00037">
    <property type="entry name" value="CLECT"/>
    <property type="match status" value="1"/>
</dbReference>
<evidence type="ECO:0000256" key="1">
    <source>
        <dbReference type="SAM" id="SignalP"/>
    </source>
</evidence>
<feature type="signal peptide" evidence="1">
    <location>
        <begin position="1"/>
        <end position="26"/>
    </location>
</feature>
<dbReference type="RefSeq" id="XP_013076043.2">
    <property type="nucleotide sequence ID" value="XM_013220589.2"/>
</dbReference>
<feature type="domain" description="C-type lectin" evidence="2">
    <location>
        <begin position="211"/>
        <end position="320"/>
    </location>
</feature>
<dbReference type="KEGG" id="bgt:106062323"/>
<dbReference type="AlphaFoldDB" id="A0A9U8E788"/>
<evidence type="ECO:0000259" key="2">
    <source>
        <dbReference type="PROSITE" id="PS50041"/>
    </source>
</evidence>
<organism evidence="3 4">
    <name type="scientific">Biomphalaria glabrata</name>
    <name type="common">Bloodfluke planorb</name>
    <name type="synonym">Freshwater snail</name>
    <dbReference type="NCBI Taxonomy" id="6526"/>
    <lineage>
        <taxon>Eukaryota</taxon>
        <taxon>Metazoa</taxon>
        <taxon>Spiralia</taxon>
        <taxon>Lophotrochozoa</taxon>
        <taxon>Mollusca</taxon>
        <taxon>Gastropoda</taxon>
        <taxon>Heterobranchia</taxon>
        <taxon>Euthyneura</taxon>
        <taxon>Panpulmonata</taxon>
        <taxon>Hygrophila</taxon>
        <taxon>Lymnaeoidea</taxon>
        <taxon>Planorbidae</taxon>
        <taxon>Biomphalaria</taxon>
    </lineage>
</organism>
<dbReference type="Gene3D" id="3.10.100.10">
    <property type="entry name" value="Mannose-Binding Protein A, subunit A"/>
    <property type="match status" value="1"/>
</dbReference>
<proteinExistence type="predicted"/>
<gene>
    <name evidence="4" type="primary">LOC106062323</name>
</gene>
<keyword evidence="3" id="KW-1185">Reference proteome</keyword>
<dbReference type="PROSITE" id="PS50041">
    <property type="entry name" value="C_TYPE_LECTIN_2"/>
    <property type="match status" value="1"/>
</dbReference>
<keyword evidence="1" id="KW-0732">Signal</keyword>
<dbReference type="InterPro" id="IPR001304">
    <property type="entry name" value="C-type_lectin-like"/>
</dbReference>
<evidence type="ECO:0000313" key="3">
    <source>
        <dbReference type="Proteomes" id="UP001165740"/>
    </source>
</evidence>
<dbReference type="InterPro" id="IPR016187">
    <property type="entry name" value="CTDL_fold"/>
</dbReference>
<evidence type="ECO:0000313" key="4">
    <source>
        <dbReference type="RefSeq" id="XP_013076043.2"/>
    </source>
</evidence>
<dbReference type="Proteomes" id="UP001165740">
    <property type="component" value="Chromosome 15"/>
</dbReference>
<dbReference type="OrthoDB" id="10291396at2759"/>